<dbReference type="PANTHER" id="PTHR14360:SF12">
    <property type="entry name" value="MOZ PROTEIN REPRESENTS A CHROMATIN-ASSOCIATED ACETYLTRANSFERASE"/>
    <property type="match status" value="1"/>
</dbReference>
<keyword evidence="5" id="KW-0175">Coiled coil</keyword>
<evidence type="ECO:0000313" key="10">
    <source>
        <dbReference type="Proteomes" id="UP001220324"/>
    </source>
</evidence>
<reference evidence="9 10" key="1">
    <citation type="journal article" date="2023" name="IMA Fungus">
        <title>Comparative genomic study of the Penicillium genus elucidates a diverse pangenome and 15 lateral gene transfer events.</title>
        <authorList>
            <person name="Petersen C."/>
            <person name="Sorensen T."/>
            <person name="Nielsen M.R."/>
            <person name="Sondergaard T.E."/>
            <person name="Sorensen J.L."/>
            <person name="Fitzpatrick D.A."/>
            <person name="Frisvad J.C."/>
            <person name="Nielsen K.L."/>
        </authorList>
    </citation>
    <scope>NUCLEOTIDE SEQUENCE [LARGE SCALE GENOMIC DNA]</scope>
    <source>
        <strain evidence="9 10">IBT 35679</strain>
    </source>
</reference>
<dbReference type="EMBL" id="JAQIZZ010000007">
    <property type="protein sequence ID" value="KAJ5533495.1"/>
    <property type="molecule type" value="Genomic_DNA"/>
</dbReference>
<comment type="caution">
    <text evidence="9">The sequence shown here is derived from an EMBL/GenBank/DDBJ whole genome shotgun (WGS) entry which is preliminary data.</text>
</comment>
<feature type="compositionally biased region" description="Low complexity" evidence="8">
    <location>
        <begin position="170"/>
        <end position="181"/>
    </location>
</feature>
<evidence type="ECO:0000256" key="1">
    <source>
        <dbReference type="ARBA" id="ARBA00004173"/>
    </source>
</evidence>
<evidence type="ECO:0000256" key="5">
    <source>
        <dbReference type="ARBA" id="ARBA00023054"/>
    </source>
</evidence>
<dbReference type="GO" id="GO:0005739">
    <property type="term" value="C:mitochondrion"/>
    <property type="evidence" value="ECO:0007669"/>
    <property type="project" value="UniProtKB-SubCell"/>
</dbReference>
<feature type="non-terminal residue" evidence="9">
    <location>
        <position position="1"/>
    </location>
</feature>
<keyword evidence="4" id="KW-1133">Transmembrane helix</keyword>
<sequence>SRLSNLPFPRGNEVTHFADGKGFFLLATLSFNMLTPRLPFLYPNLMRAIRLCEPRILYAVPLARPRRPFHTSHLRKQQSYQRRYGPAVEPSIPPSLHSQENFPTQSTDVSGSGAASEDVDNTEGNRSSSEQSLSDSQTPPQPQAQAEGQASESRNDPADAAASYLSEQVAADSAKSDPAASEQPQEEGSDAETTTSASASFPFEDLGEGTSQMSPYANSNSSFEEVYHMPSPSTYLTPTDPSNAEHKPPHMSPAPYVHHFDTYSLVQDLSKGGFTHEQSTTIMKAVRTILQKNLDFAQQSLTSKSDEENESYLFKAACSELQQSLQMARASEVQRQRASRGQLEHETDILSQRLNQELAGMKDEIKGMFNDHKMSTREQQRVIDTSDQELNYKITVSLNSDGKSEIEGLRWILTRRAAMAVATCAFMMILFLKYASTRKPQEPAKPAEVEKPVKEVTKETRVIHETSSQSKVPSIAVAHLGESLG</sequence>
<keyword evidence="10" id="KW-1185">Reference proteome</keyword>
<evidence type="ECO:0000256" key="7">
    <source>
        <dbReference type="ARBA" id="ARBA00023136"/>
    </source>
</evidence>
<evidence type="ECO:0000256" key="8">
    <source>
        <dbReference type="SAM" id="MobiDB-lite"/>
    </source>
</evidence>
<evidence type="ECO:0000256" key="3">
    <source>
        <dbReference type="ARBA" id="ARBA00022692"/>
    </source>
</evidence>
<evidence type="ECO:0008006" key="11">
    <source>
        <dbReference type="Google" id="ProtNLM"/>
    </source>
</evidence>
<keyword evidence="7" id="KW-0472">Membrane</keyword>
<evidence type="ECO:0000313" key="9">
    <source>
        <dbReference type="EMBL" id="KAJ5533495.1"/>
    </source>
</evidence>
<dbReference type="AlphaFoldDB" id="A0AAD6GC37"/>
<dbReference type="InterPro" id="IPR024461">
    <property type="entry name" value="CCDC90-like"/>
</dbReference>
<feature type="compositionally biased region" description="Polar residues" evidence="8">
    <location>
        <begin position="209"/>
        <end position="223"/>
    </location>
</feature>
<dbReference type="GO" id="GO:0016020">
    <property type="term" value="C:membrane"/>
    <property type="evidence" value="ECO:0007669"/>
    <property type="project" value="UniProtKB-SubCell"/>
</dbReference>
<organism evidence="9 10">
    <name type="scientific">Penicillium frequentans</name>
    <dbReference type="NCBI Taxonomy" id="3151616"/>
    <lineage>
        <taxon>Eukaryota</taxon>
        <taxon>Fungi</taxon>
        <taxon>Dikarya</taxon>
        <taxon>Ascomycota</taxon>
        <taxon>Pezizomycotina</taxon>
        <taxon>Eurotiomycetes</taxon>
        <taxon>Eurotiomycetidae</taxon>
        <taxon>Eurotiales</taxon>
        <taxon>Aspergillaceae</taxon>
        <taxon>Penicillium</taxon>
    </lineage>
</organism>
<feature type="compositionally biased region" description="Low complexity" evidence="8">
    <location>
        <begin position="127"/>
        <end position="152"/>
    </location>
</feature>
<name>A0AAD6GC37_9EURO</name>
<proteinExistence type="predicted"/>
<comment type="subcellular location">
    <subcellularLocation>
        <location evidence="2">Membrane</location>
    </subcellularLocation>
    <subcellularLocation>
        <location evidence="1">Mitochondrion</location>
    </subcellularLocation>
</comment>
<evidence type="ECO:0000256" key="2">
    <source>
        <dbReference type="ARBA" id="ARBA00004370"/>
    </source>
</evidence>
<feature type="compositionally biased region" description="Polar residues" evidence="8">
    <location>
        <begin position="231"/>
        <end position="242"/>
    </location>
</feature>
<gene>
    <name evidence="9" type="ORF">N7494_010047</name>
</gene>
<dbReference type="Gene3D" id="1.20.5.340">
    <property type="match status" value="1"/>
</dbReference>
<feature type="compositionally biased region" description="Polar residues" evidence="8">
    <location>
        <begin position="96"/>
        <end position="110"/>
    </location>
</feature>
<keyword evidence="3" id="KW-0812">Transmembrane</keyword>
<feature type="region of interest" description="Disordered" evidence="8">
    <location>
        <begin position="69"/>
        <end position="250"/>
    </location>
</feature>
<keyword evidence="6" id="KW-0496">Mitochondrion</keyword>
<accession>A0AAD6GC37</accession>
<feature type="compositionally biased region" description="Low complexity" evidence="8">
    <location>
        <begin position="191"/>
        <end position="200"/>
    </location>
</feature>
<dbReference type="Pfam" id="PF07798">
    <property type="entry name" value="CCDC90-like"/>
    <property type="match status" value="1"/>
</dbReference>
<dbReference type="PANTHER" id="PTHR14360">
    <property type="entry name" value="PROTEIN FMP32, MITOCHONDRIAL"/>
    <property type="match status" value="1"/>
</dbReference>
<evidence type="ECO:0000256" key="6">
    <source>
        <dbReference type="ARBA" id="ARBA00023128"/>
    </source>
</evidence>
<evidence type="ECO:0000256" key="4">
    <source>
        <dbReference type="ARBA" id="ARBA00022989"/>
    </source>
</evidence>
<dbReference type="Proteomes" id="UP001220324">
    <property type="component" value="Unassembled WGS sequence"/>
</dbReference>
<protein>
    <recommendedName>
        <fullName evidence="11">MOZ protein represents a chromatin-associated acetyltransferase</fullName>
    </recommendedName>
</protein>